<dbReference type="PIRSF" id="PIRSF001430">
    <property type="entry name" value="tRNA_psdUrid_synth"/>
    <property type="match status" value="1"/>
</dbReference>
<dbReference type="Pfam" id="PF01416">
    <property type="entry name" value="PseudoU_synth_1"/>
    <property type="match status" value="1"/>
</dbReference>
<keyword evidence="3 6" id="KW-0413">Isomerase</keyword>
<comment type="catalytic activity">
    <reaction evidence="6">
        <text>uridine(38/39/40) in tRNA = pseudouridine(38/39/40) in tRNA</text>
        <dbReference type="Rhea" id="RHEA:22376"/>
        <dbReference type="Rhea" id="RHEA-COMP:10085"/>
        <dbReference type="Rhea" id="RHEA-COMP:10087"/>
        <dbReference type="ChEBI" id="CHEBI:65314"/>
        <dbReference type="ChEBI" id="CHEBI:65315"/>
        <dbReference type="EC" id="5.4.99.12"/>
    </reaction>
</comment>
<dbReference type="InterPro" id="IPR020097">
    <property type="entry name" value="PsdUridine_synth_TruA_a/b_dom"/>
</dbReference>
<dbReference type="Gramene" id="ABO98062">
    <property type="protein sequence ID" value="ABO98062"/>
    <property type="gene ID" value="OSTLU_3550"/>
</dbReference>
<dbReference type="GO" id="GO:0003723">
    <property type="term" value="F:RNA binding"/>
    <property type="evidence" value="ECO:0007669"/>
    <property type="project" value="InterPro"/>
</dbReference>
<evidence type="ECO:0000259" key="7">
    <source>
        <dbReference type="Pfam" id="PF01416"/>
    </source>
</evidence>
<dbReference type="Gene3D" id="3.30.70.580">
    <property type="entry name" value="Pseudouridine synthase I, catalytic domain, N-terminal subdomain"/>
    <property type="match status" value="1"/>
</dbReference>
<dbReference type="Proteomes" id="UP000001568">
    <property type="component" value="Chromosome 9"/>
</dbReference>
<evidence type="ECO:0000256" key="3">
    <source>
        <dbReference type="ARBA" id="ARBA00023235"/>
    </source>
</evidence>
<dbReference type="HOGENOM" id="CLU_014673_2_1_1"/>
<feature type="active site" description="Nucleophile" evidence="4">
    <location>
        <position position="74"/>
    </location>
</feature>
<dbReference type="InterPro" id="IPR020103">
    <property type="entry name" value="PsdUridine_synth_cat_dom_sf"/>
</dbReference>
<dbReference type="GO" id="GO:0005737">
    <property type="term" value="C:cytoplasm"/>
    <property type="evidence" value="ECO:0007669"/>
    <property type="project" value="TreeGrafter"/>
</dbReference>
<evidence type="ECO:0000313" key="8">
    <source>
        <dbReference type="EMBL" id="ABO98062.1"/>
    </source>
</evidence>
<keyword evidence="9" id="KW-1185">Reference proteome</keyword>
<dbReference type="InterPro" id="IPR020094">
    <property type="entry name" value="TruA/RsuA/RluB/E/F_N"/>
</dbReference>
<evidence type="ECO:0000256" key="5">
    <source>
        <dbReference type="PIRSR" id="PIRSR001430-2"/>
    </source>
</evidence>
<dbReference type="Gene3D" id="3.30.70.660">
    <property type="entry name" value="Pseudouridine synthase I, catalytic domain, C-terminal subdomain"/>
    <property type="match status" value="1"/>
</dbReference>
<dbReference type="SUPFAM" id="SSF55120">
    <property type="entry name" value="Pseudouridine synthase"/>
    <property type="match status" value="1"/>
</dbReference>
<dbReference type="GO" id="GO:0031119">
    <property type="term" value="P:tRNA pseudouridine synthesis"/>
    <property type="evidence" value="ECO:0007669"/>
    <property type="project" value="TreeGrafter"/>
</dbReference>
<dbReference type="HAMAP" id="MF_00171">
    <property type="entry name" value="TruA"/>
    <property type="match status" value="1"/>
</dbReference>
<dbReference type="PANTHER" id="PTHR11142:SF5">
    <property type="entry name" value="TRNA PSEUDOURIDINE(38_39) SYNTHASE"/>
    <property type="match status" value="1"/>
</dbReference>
<feature type="non-terminal residue" evidence="8">
    <location>
        <position position="1"/>
    </location>
</feature>
<dbReference type="OrthoDB" id="25767at2759"/>
<dbReference type="InterPro" id="IPR020095">
    <property type="entry name" value="PsdUridine_synth_TruA_C"/>
</dbReference>
<dbReference type="EC" id="5.4.99.12" evidence="6"/>
<evidence type="ECO:0000256" key="6">
    <source>
        <dbReference type="RuleBase" id="RU003792"/>
    </source>
</evidence>
<reference evidence="8 9" key="1">
    <citation type="journal article" date="2007" name="Proc. Natl. Acad. Sci. U.S.A.">
        <title>The tiny eukaryote Ostreococcus provides genomic insights into the paradox of plankton speciation.</title>
        <authorList>
            <person name="Palenik B."/>
            <person name="Grimwood J."/>
            <person name="Aerts A."/>
            <person name="Rouze P."/>
            <person name="Salamov A."/>
            <person name="Putnam N."/>
            <person name="Dupont C."/>
            <person name="Jorgensen R."/>
            <person name="Derelle E."/>
            <person name="Rombauts S."/>
            <person name="Zhou K."/>
            <person name="Otillar R."/>
            <person name="Merchant S.S."/>
            <person name="Podell S."/>
            <person name="Gaasterland T."/>
            <person name="Napoli C."/>
            <person name="Gendler K."/>
            <person name="Manuell A."/>
            <person name="Tai V."/>
            <person name="Vallon O."/>
            <person name="Piganeau G."/>
            <person name="Jancek S."/>
            <person name="Heijde M."/>
            <person name="Jabbari K."/>
            <person name="Bowler C."/>
            <person name="Lohr M."/>
            <person name="Robbens S."/>
            <person name="Werner G."/>
            <person name="Dubchak I."/>
            <person name="Pazour G.J."/>
            <person name="Ren Q."/>
            <person name="Paulsen I."/>
            <person name="Delwiche C."/>
            <person name="Schmutz J."/>
            <person name="Rokhsar D."/>
            <person name="Van de Peer Y."/>
            <person name="Moreau H."/>
            <person name="Grigoriev I.V."/>
        </authorList>
    </citation>
    <scope>NUCLEOTIDE SEQUENCE [LARGE SCALE GENOMIC DNA]</scope>
    <source>
        <strain evidence="8 9">CCE9901</strain>
    </source>
</reference>
<keyword evidence="2 6" id="KW-0819">tRNA processing</keyword>
<sequence>RAFDFSKHAARKIALHVCYLGWDYHGFASQGAANAAAPRTVEQALFDALAKTKLVESARDVFKVADYARCGRTDRGVSGLGQIVTLRARSNGAEGVDEELDYVALLNRALPNDVRALGWAPVDDELNARFDCEWRQYKYFFEKTNGLDLGAMREAARAFEGVHDFRNFCRMDAENVKSFTRNVLECTIEESHDGKLMYINVRGTAFLWHQVRCMASVLFMVGLGHESPTVVTELLDLERTPRKPQYPMAPEHALLLW</sequence>
<gene>
    <name evidence="8" type="ORF">OSTLU_3550</name>
</gene>
<dbReference type="STRING" id="436017.A4S2K7"/>
<dbReference type="GO" id="GO:1990481">
    <property type="term" value="P:mRNA pseudouridine synthesis"/>
    <property type="evidence" value="ECO:0007669"/>
    <property type="project" value="TreeGrafter"/>
</dbReference>
<organism evidence="8 9">
    <name type="scientific">Ostreococcus lucimarinus (strain CCE9901)</name>
    <dbReference type="NCBI Taxonomy" id="436017"/>
    <lineage>
        <taxon>Eukaryota</taxon>
        <taxon>Viridiplantae</taxon>
        <taxon>Chlorophyta</taxon>
        <taxon>Mamiellophyceae</taxon>
        <taxon>Mamiellales</taxon>
        <taxon>Bathycoccaceae</taxon>
        <taxon>Ostreococcus</taxon>
    </lineage>
</organism>
<dbReference type="PANTHER" id="PTHR11142">
    <property type="entry name" value="PSEUDOURIDYLATE SYNTHASE"/>
    <property type="match status" value="1"/>
</dbReference>
<feature type="non-terminal residue" evidence="8">
    <location>
        <position position="257"/>
    </location>
</feature>
<dbReference type="KEGG" id="olu:OSTLU_3550"/>
<protein>
    <recommendedName>
        <fullName evidence="6">tRNA pseudouridine synthase</fullName>
        <ecNumber evidence="6">5.4.99.12</ecNumber>
    </recommendedName>
</protein>
<accession>A4S2K7</accession>
<comment type="similarity">
    <text evidence="1 6">Belongs to the tRNA pseudouridine synthase TruA family.</text>
</comment>
<name>A4S2K7_OSTLU</name>
<proteinExistence type="inferred from homology"/>
<evidence type="ECO:0000256" key="4">
    <source>
        <dbReference type="PIRSR" id="PIRSR001430-1"/>
    </source>
</evidence>
<dbReference type="eggNOG" id="KOG2554">
    <property type="taxonomic scope" value="Eukaryota"/>
</dbReference>
<dbReference type="AlphaFoldDB" id="A4S2K7"/>
<dbReference type="EMBL" id="CP000589">
    <property type="protein sequence ID" value="ABO98062.1"/>
    <property type="molecule type" value="Genomic_DNA"/>
</dbReference>
<dbReference type="RefSeq" id="XP_001419769.1">
    <property type="nucleotide sequence ID" value="XM_001419732.1"/>
</dbReference>
<dbReference type="OMA" id="MAPEMPL"/>
<feature type="domain" description="Pseudouridine synthase I TruA alpha/beta" evidence="7">
    <location>
        <begin position="155"/>
        <end position="257"/>
    </location>
</feature>
<evidence type="ECO:0000256" key="2">
    <source>
        <dbReference type="ARBA" id="ARBA00022694"/>
    </source>
</evidence>
<dbReference type="GO" id="GO:0005634">
    <property type="term" value="C:nucleus"/>
    <property type="evidence" value="ECO:0007669"/>
    <property type="project" value="TreeGrafter"/>
</dbReference>
<feature type="binding site" evidence="5">
    <location>
        <position position="137"/>
    </location>
    <ligand>
        <name>substrate</name>
    </ligand>
</feature>
<dbReference type="NCBIfam" id="TIGR00071">
    <property type="entry name" value="hisT_truA"/>
    <property type="match status" value="1"/>
</dbReference>
<evidence type="ECO:0000256" key="1">
    <source>
        <dbReference type="ARBA" id="ARBA00009375"/>
    </source>
</evidence>
<dbReference type="GeneID" id="5003666"/>
<dbReference type="GO" id="GO:0160147">
    <property type="term" value="F:tRNA pseudouridine(38-40) synthase activity"/>
    <property type="evidence" value="ECO:0007669"/>
    <property type="project" value="UniProtKB-EC"/>
</dbReference>
<dbReference type="InterPro" id="IPR001406">
    <property type="entry name" value="PsdUridine_synth_TruA"/>
</dbReference>
<evidence type="ECO:0000313" key="9">
    <source>
        <dbReference type="Proteomes" id="UP000001568"/>
    </source>
</evidence>